<dbReference type="Proteomes" id="UP000318720">
    <property type="component" value="Unassembled WGS sequence"/>
</dbReference>
<comment type="caution">
    <text evidence="4">The sequence shown here is derived from an EMBL/GenBank/DDBJ whole genome shotgun (WGS) entry which is preliminary data.</text>
</comment>
<name>A0AAE9B0S1_9ACTN</name>
<organism evidence="4 5">
    <name type="scientific">Streptomyces ipomoeae</name>
    <dbReference type="NCBI Taxonomy" id="103232"/>
    <lineage>
        <taxon>Bacteria</taxon>
        <taxon>Bacillati</taxon>
        <taxon>Actinomycetota</taxon>
        <taxon>Actinomycetes</taxon>
        <taxon>Kitasatosporales</taxon>
        <taxon>Streptomycetaceae</taxon>
        <taxon>Streptomyces</taxon>
    </lineage>
</organism>
<reference evidence="4 5" key="1">
    <citation type="submission" date="2019-03" db="EMBL/GenBank/DDBJ databases">
        <title>Comparative genomic analyses of the sweetpotato soil rot pathogen, Streptomyces ipomoeae.</title>
        <authorList>
            <person name="Ruschel Soares N."/>
            <person name="Badger J.H."/>
            <person name="Huguet-Tapia J.C."/>
            <person name="Clark C.A."/>
            <person name="Pettis G.S."/>
        </authorList>
    </citation>
    <scope>NUCLEOTIDE SEQUENCE [LARGE SCALE GENOMIC DNA]</scope>
    <source>
        <strain evidence="4 5">88-35</strain>
    </source>
</reference>
<feature type="domain" description="Ricin B lectin" evidence="3">
    <location>
        <begin position="122"/>
        <end position="253"/>
    </location>
</feature>
<evidence type="ECO:0000313" key="5">
    <source>
        <dbReference type="Proteomes" id="UP000318720"/>
    </source>
</evidence>
<dbReference type="Gene3D" id="2.80.10.50">
    <property type="match status" value="1"/>
</dbReference>
<evidence type="ECO:0000256" key="1">
    <source>
        <dbReference type="SAM" id="MobiDB-lite"/>
    </source>
</evidence>
<dbReference type="PROSITE" id="PS51257">
    <property type="entry name" value="PROKAR_LIPOPROTEIN"/>
    <property type="match status" value="1"/>
</dbReference>
<dbReference type="Pfam" id="PF00652">
    <property type="entry name" value="Ricin_B_lectin"/>
    <property type="match status" value="1"/>
</dbReference>
<feature type="compositionally biased region" description="Basic and acidic residues" evidence="1">
    <location>
        <begin position="108"/>
        <end position="125"/>
    </location>
</feature>
<dbReference type="SMART" id="SM00458">
    <property type="entry name" value="RICIN"/>
    <property type="match status" value="1"/>
</dbReference>
<accession>A0AAE9B0S1</accession>
<feature type="compositionally biased region" description="Polar residues" evidence="1">
    <location>
        <begin position="36"/>
        <end position="45"/>
    </location>
</feature>
<evidence type="ECO:0000259" key="3">
    <source>
        <dbReference type="SMART" id="SM00458"/>
    </source>
</evidence>
<dbReference type="SUPFAM" id="SSF50370">
    <property type="entry name" value="Ricin B-like lectins"/>
    <property type="match status" value="1"/>
</dbReference>
<feature type="signal peptide" evidence="2">
    <location>
        <begin position="1"/>
        <end position="28"/>
    </location>
</feature>
<protein>
    <recommendedName>
        <fullName evidence="3">Ricin B lectin domain-containing protein</fullName>
    </recommendedName>
</protein>
<feature type="region of interest" description="Disordered" evidence="1">
    <location>
        <begin position="32"/>
        <end position="126"/>
    </location>
</feature>
<dbReference type="PROSITE" id="PS50231">
    <property type="entry name" value="RICIN_B_LECTIN"/>
    <property type="match status" value="1"/>
</dbReference>
<dbReference type="InterPro" id="IPR000772">
    <property type="entry name" value="Ricin_B_lectin"/>
</dbReference>
<keyword evidence="2" id="KW-0732">Signal</keyword>
<feature type="compositionally biased region" description="Low complexity" evidence="1">
    <location>
        <begin position="60"/>
        <end position="82"/>
    </location>
</feature>
<feature type="chain" id="PRO_5042021006" description="Ricin B lectin domain-containing protein" evidence="2">
    <location>
        <begin position="29"/>
        <end position="254"/>
    </location>
</feature>
<evidence type="ECO:0000256" key="2">
    <source>
        <dbReference type="SAM" id="SignalP"/>
    </source>
</evidence>
<sequence>MRRPRVPGNRGRAGVLRKAVLAAGVVLALSGCGGTEINNNCSGEASQCAGHDNDRRSKPESSAAPPAPATSEVSTASPTSAPGATQRPEKDPAPGDAPRGASKPPTTDPDKKDPQEDRSTAEDPVRLYNRRTGKCLAIAYSSTKADEPAIQWPCSTSKSQLWTLEPVSGGYRVRNLASGHCLANGYDSPRGKPVIQRPCGRGDEQVWVQDDLKRLKNRNSALCLVIPYSDTTDAIKAIQWTCSENTDQQWEEWR</sequence>
<dbReference type="AlphaFoldDB" id="A0AAE9B0S1"/>
<dbReference type="EMBL" id="SPAZ01000101">
    <property type="protein sequence ID" value="TQE35757.1"/>
    <property type="molecule type" value="Genomic_DNA"/>
</dbReference>
<dbReference type="CDD" id="cd00161">
    <property type="entry name" value="beta-trefoil_Ricin-like"/>
    <property type="match status" value="1"/>
</dbReference>
<evidence type="ECO:0000313" key="4">
    <source>
        <dbReference type="EMBL" id="TQE35757.1"/>
    </source>
</evidence>
<proteinExistence type="predicted"/>
<dbReference type="InterPro" id="IPR035992">
    <property type="entry name" value="Ricin_B-like_lectins"/>
</dbReference>
<gene>
    <name evidence="4" type="ORF">Sipo8835_12015</name>
</gene>